<reference evidence="3" key="1">
    <citation type="submission" date="2019-07" db="EMBL/GenBank/DDBJ databases">
        <title>Bacillus alkalisoli sp. nov. isolated from saline soil.</title>
        <authorList>
            <person name="Sun J.-Q."/>
            <person name="Xu L."/>
        </authorList>
    </citation>
    <scope>NUCLEOTIDE SEQUENCE [LARGE SCALE GENOMIC DNA]</scope>
    <source>
        <strain evidence="3">M4U3P1</strain>
    </source>
</reference>
<evidence type="ECO:0000256" key="1">
    <source>
        <dbReference type="SAM" id="Phobius"/>
    </source>
</evidence>
<dbReference type="AlphaFoldDB" id="A0A859FGP0"/>
<evidence type="ECO:0000313" key="2">
    <source>
        <dbReference type="EMBL" id="QKS72533.1"/>
    </source>
</evidence>
<feature type="transmembrane region" description="Helical" evidence="1">
    <location>
        <begin position="12"/>
        <end position="31"/>
    </location>
</feature>
<dbReference type="Proteomes" id="UP000318138">
    <property type="component" value="Chromosome"/>
</dbReference>
<gene>
    <name evidence="2" type="ORF">FLK61_38600</name>
</gene>
<organism evidence="2 3">
    <name type="scientific">Paenalkalicoccus suaedae</name>
    <dbReference type="NCBI Taxonomy" id="2592382"/>
    <lineage>
        <taxon>Bacteria</taxon>
        <taxon>Bacillati</taxon>
        <taxon>Bacillota</taxon>
        <taxon>Bacilli</taxon>
        <taxon>Bacillales</taxon>
        <taxon>Bacillaceae</taxon>
        <taxon>Paenalkalicoccus</taxon>
    </lineage>
</organism>
<name>A0A859FGP0_9BACI</name>
<keyword evidence="1" id="KW-0472">Membrane</keyword>
<dbReference type="EMBL" id="CP041372">
    <property type="protein sequence ID" value="QKS72533.1"/>
    <property type="molecule type" value="Genomic_DNA"/>
</dbReference>
<keyword evidence="1" id="KW-1133">Transmembrane helix</keyword>
<dbReference type="RefSeq" id="WP_176010509.1">
    <property type="nucleotide sequence ID" value="NZ_CP041372.2"/>
</dbReference>
<accession>A0A859FGP0</accession>
<protein>
    <submittedName>
        <fullName evidence="2">Uncharacterized protein</fullName>
    </submittedName>
</protein>
<keyword evidence="1" id="KW-0812">Transmembrane</keyword>
<dbReference type="KEGG" id="psua:FLK61_38600"/>
<keyword evidence="3" id="KW-1185">Reference proteome</keyword>
<sequence length="66" mass="7100">MATATLNSLKNSLYVFSIILIVGALALLILHPETSTSFAPALLILMSLTSTFCAHLIGRKLGYEFS</sequence>
<evidence type="ECO:0000313" key="3">
    <source>
        <dbReference type="Proteomes" id="UP000318138"/>
    </source>
</evidence>
<feature type="transmembrane region" description="Helical" evidence="1">
    <location>
        <begin position="37"/>
        <end position="57"/>
    </location>
</feature>
<proteinExistence type="predicted"/>